<evidence type="ECO:0000313" key="3">
    <source>
        <dbReference type="Proteomes" id="UP001214576"/>
    </source>
</evidence>
<proteinExistence type="predicted"/>
<evidence type="ECO:0000313" key="2">
    <source>
        <dbReference type="EMBL" id="KAI4548629.1"/>
    </source>
</evidence>
<reference evidence="2" key="1">
    <citation type="submission" date="2022-03" db="EMBL/GenBank/DDBJ databases">
        <title>Genomic analyses of argali, domestic sheep and their hybrids provide insights into chromosomal evolution, heterosis and genetic basis of agronomic traits.</title>
        <authorList>
            <person name="Li M."/>
        </authorList>
    </citation>
    <scope>NUCLEOTIDE SEQUENCE</scope>
    <source>
        <strain evidence="2">CAU-MHL-2022a</strain>
        <tissue evidence="2">Skin</tissue>
    </source>
</reference>
<organism evidence="2 3">
    <name type="scientific">Ovis ammon polii</name>
    <dbReference type="NCBI Taxonomy" id="230172"/>
    <lineage>
        <taxon>Eukaryota</taxon>
        <taxon>Metazoa</taxon>
        <taxon>Chordata</taxon>
        <taxon>Craniata</taxon>
        <taxon>Vertebrata</taxon>
        <taxon>Euteleostomi</taxon>
        <taxon>Mammalia</taxon>
        <taxon>Eutheria</taxon>
        <taxon>Laurasiatheria</taxon>
        <taxon>Artiodactyla</taxon>
        <taxon>Ruminantia</taxon>
        <taxon>Pecora</taxon>
        <taxon>Bovidae</taxon>
        <taxon>Caprinae</taxon>
        <taxon>Ovis</taxon>
    </lineage>
</organism>
<protein>
    <submittedName>
        <fullName evidence="2">Uncharacterized protein</fullName>
    </submittedName>
</protein>
<accession>A0AAD4UQU4</accession>
<dbReference type="Proteomes" id="UP001214576">
    <property type="component" value="Unassembled WGS sequence"/>
</dbReference>
<dbReference type="EMBL" id="JAKZEL010000001">
    <property type="protein sequence ID" value="KAI4548629.1"/>
    <property type="molecule type" value="Genomic_DNA"/>
</dbReference>
<feature type="region of interest" description="Disordered" evidence="1">
    <location>
        <begin position="1"/>
        <end position="73"/>
    </location>
</feature>
<sequence>MQTLMTDGCPVGSACSSQHAELGPETARGDLPNPGIKPRSAALQEDSLPAEPQGKLENTGDEEPTHRKRPRWWESLKAGREGLNGITSQIDMSLSKLQEMVKDREAGHAAVHGVAKSSVLLNNNKDTNLIGLGPHPYDLGLPCGSDDKESAHSAGDPGSIPRSGRPPGEGNGNPLQYSC</sequence>
<gene>
    <name evidence="2" type="ORF">MG293_000959</name>
</gene>
<feature type="compositionally biased region" description="Low complexity" evidence="1">
    <location>
        <begin position="155"/>
        <end position="168"/>
    </location>
</feature>
<keyword evidence="3" id="KW-1185">Reference proteome</keyword>
<name>A0AAD4UQU4_OVIAM</name>
<evidence type="ECO:0000256" key="1">
    <source>
        <dbReference type="SAM" id="MobiDB-lite"/>
    </source>
</evidence>
<comment type="caution">
    <text evidence="2">The sequence shown here is derived from an EMBL/GenBank/DDBJ whole genome shotgun (WGS) entry which is preliminary data.</text>
</comment>
<dbReference type="AlphaFoldDB" id="A0AAD4UQU4"/>
<feature type="region of interest" description="Disordered" evidence="1">
    <location>
        <begin position="140"/>
        <end position="179"/>
    </location>
</feature>